<evidence type="ECO:0000256" key="9">
    <source>
        <dbReference type="ARBA" id="ARBA00023136"/>
    </source>
</evidence>
<sequence length="107" mass="10927">METLVLTIHILACIFLVVVVLLQSGHEGMGAIFGGSSQTMFGAGGAGGLLGRVTAGLAAIFLVTSLTYNILTKESTDSIMDSVAVEQPAQAQPEAPAPVEIPAEQAD</sequence>
<protein>
    <recommendedName>
        <fullName evidence="10">Protein-export membrane protein SecG</fullName>
    </recommendedName>
</protein>
<gene>
    <name evidence="12" type="ORF">SAMN02745704_01222</name>
</gene>
<evidence type="ECO:0000256" key="7">
    <source>
        <dbReference type="ARBA" id="ARBA00022989"/>
    </source>
</evidence>
<evidence type="ECO:0000256" key="8">
    <source>
        <dbReference type="ARBA" id="ARBA00023010"/>
    </source>
</evidence>
<evidence type="ECO:0000256" key="11">
    <source>
        <dbReference type="SAM" id="MobiDB-lite"/>
    </source>
</evidence>
<dbReference type="NCBIfam" id="TIGR00810">
    <property type="entry name" value="secG"/>
    <property type="match status" value="1"/>
</dbReference>
<dbReference type="OrthoDB" id="5472122at2"/>
<evidence type="ECO:0000256" key="4">
    <source>
        <dbReference type="ARBA" id="ARBA00022475"/>
    </source>
</evidence>
<reference evidence="12 13" key="1">
    <citation type="submission" date="2017-02" db="EMBL/GenBank/DDBJ databases">
        <authorList>
            <person name="Peterson S.W."/>
        </authorList>
    </citation>
    <scope>NUCLEOTIDE SEQUENCE [LARGE SCALE GENOMIC DNA]</scope>
    <source>
        <strain evidence="12 13">DSM 16080</strain>
    </source>
</reference>
<organism evidence="12 13">
    <name type="scientific">Paucidesulfovibrio gracilis DSM 16080</name>
    <dbReference type="NCBI Taxonomy" id="1121449"/>
    <lineage>
        <taxon>Bacteria</taxon>
        <taxon>Pseudomonadati</taxon>
        <taxon>Thermodesulfobacteriota</taxon>
        <taxon>Desulfovibrionia</taxon>
        <taxon>Desulfovibrionales</taxon>
        <taxon>Desulfovibrionaceae</taxon>
        <taxon>Paucidesulfovibrio</taxon>
    </lineage>
</organism>
<keyword evidence="8 10" id="KW-0811">Translocation</keyword>
<keyword evidence="5 10" id="KW-0812">Transmembrane</keyword>
<dbReference type="Proteomes" id="UP000190027">
    <property type="component" value="Unassembled WGS sequence"/>
</dbReference>
<evidence type="ECO:0000313" key="13">
    <source>
        <dbReference type="Proteomes" id="UP000190027"/>
    </source>
</evidence>
<proteinExistence type="inferred from homology"/>
<evidence type="ECO:0000313" key="12">
    <source>
        <dbReference type="EMBL" id="SKA78915.1"/>
    </source>
</evidence>
<evidence type="ECO:0000256" key="6">
    <source>
        <dbReference type="ARBA" id="ARBA00022927"/>
    </source>
</evidence>
<keyword evidence="7 10" id="KW-1133">Transmembrane helix</keyword>
<comment type="function">
    <text evidence="10">Involved in protein export. Participates in an early event of protein translocation.</text>
</comment>
<keyword evidence="4 10" id="KW-1003">Cell membrane</keyword>
<evidence type="ECO:0000256" key="1">
    <source>
        <dbReference type="ARBA" id="ARBA00004651"/>
    </source>
</evidence>
<keyword evidence="3 10" id="KW-0813">Transport</keyword>
<dbReference type="GO" id="GO:0043952">
    <property type="term" value="P:protein transport by the Sec complex"/>
    <property type="evidence" value="ECO:0007669"/>
    <property type="project" value="TreeGrafter"/>
</dbReference>
<comment type="caution">
    <text evidence="10">Lacks conserved residue(s) required for the propagation of feature annotation.</text>
</comment>
<dbReference type="GO" id="GO:0015450">
    <property type="term" value="F:protein-transporting ATPase activity"/>
    <property type="evidence" value="ECO:0007669"/>
    <property type="project" value="UniProtKB-UniRule"/>
</dbReference>
<comment type="similarity">
    <text evidence="2 10">Belongs to the SecG family.</text>
</comment>
<dbReference type="STRING" id="1121449.SAMN02745704_01222"/>
<dbReference type="InterPro" id="IPR004692">
    <property type="entry name" value="SecG"/>
</dbReference>
<dbReference type="EMBL" id="FUYC01000003">
    <property type="protein sequence ID" value="SKA78915.1"/>
    <property type="molecule type" value="Genomic_DNA"/>
</dbReference>
<dbReference type="PANTHER" id="PTHR34182">
    <property type="entry name" value="PROTEIN-EXPORT MEMBRANE PROTEIN SECG"/>
    <property type="match status" value="1"/>
</dbReference>
<feature type="transmembrane region" description="Helical" evidence="10">
    <location>
        <begin position="49"/>
        <end position="71"/>
    </location>
</feature>
<accession>A0A1T4WPX7</accession>
<evidence type="ECO:0000256" key="5">
    <source>
        <dbReference type="ARBA" id="ARBA00022692"/>
    </source>
</evidence>
<dbReference type="Pfam" id="PF03840">
    <property type="entry name" value="SecG"/>
    <property type="match status" value="1"/>
</dbReference>
<feature type="compositionally biased region" description="Low complexity" evidence="11">
    <location>
        <begin position="83"/>
        <end position="107"/>
    </location>
</feature>
<dbReference type="GO" id="GO:0009306">
    <property type="term" value="P:protein secretion"/>
    <property type="evidence" value="ECO:0007669"/>
    <property type="project" value="UniProtKB-UniRule"/>
</dbReference>
<evidence type="ECO:0000256" key="2">
    <source>
        <dbReference type="ARBA" id="ARBA00008445"/>
    </source>
</evidence>
<dbReference type="GO" id="GO:0065002">
    <property type="term" value="P:intracellular protein transmembrane transport"/>
    <property type="evidence" value="ECO:0007669"/>
    <property type="project" value="TreeGrafter"/>
</dbReference>
<name>A0A1T4WPX7_9BACT</name>
<evidence type="ECO:0000256" key="10">
    <source>
        <dbReference type="RuleBase" id="RU365087"/>
    </source>
</evidence>
<dbReference type="PANTHER" id="PTHR34182:SF1">
    <property type="entry name" value="PROTEIN-EXPORT MEMBRANE PROTEIN SECG"/>
    <property type="match status" value="1"/>
</dbReference>
<keyword evidence="9 10" id="KW-0472">Membrane</keyword>
<evidence type="ECO:0000256" key="3">
    <source>
        <dbReference type="ARBA" id="ARBA00022448"/>
    </source>
</evidence>
<comment type="subcellular location">
    <subcellularLocation>
        <location evidence="1 10">Cell membrane</location>
        <topology evidence="1 10">Multi-pass membrane protein</topology>
    </subcellularLocation>
</comment>
<keyword evidence="6 10" id="KW-0653">Protein transport</keyword>
<dbReference type="RefSeq" id="WP_078716776.1">
    <property type="nucleotide sequence ID" value="NZ_FUYC01000003.1"/>
</dbReference>
<feature type="region of interest" description="Disordered" evidence="11">
    <location>
        <begin position="82"/>
        <end position="107"/>
    </location>
</feature>
<dbReference type="GO" id="GO:0005886">
    <property type="term" value="C:plasma membrane"/>
    <property type="evidence" value="ECO:0007669"/>
    <property type="project" value="UniProtKB-SubCell"/>
</dbReference>
<dbReference type="PRINTS" id="PR01651">
    <property type="entry name" value="SECGEXPORT"/>
</dbReference>
<keyword evidence="13" id="KW-1185">Reference proteome</keyword>
<dbReference type="AlphaFoldDB" id="A0A1T4WPX7"/>